<name>A0A1C4FYT0_9BACT</name>
<evidence type="ECO:0000313" key="1">
    <source>
        <dbReference type="EMBL" id="SCC61042.1"/>
    </source>
</evidence>
<proteinExistence type="predicted"/>
<accession>A0A1C4FYT0</accession>
<organism evidence="1 2">
    <name type="scientific">Chitinophaga costaii</name>
    <dbReference type="NCBI Taxonomy" id="1335309"/>
    <lineage>
        <taxon>Bacteria</taxon>
        <taxon>Pseudomonadati</taxon>
        <taxon>Bacteroidota</taxon>
        <taxon>Chitinophagia</taxon>
        <taxon>Chitinophagales</taxon>
        <taxon>Chitinophagaceae</taxon>
        <taxon>Chitinophaga</taxon>
    </lineage>
</organism>
<sequence length="126" mass="14818">MKQMSKSAAFAHLVGANEIAGLEAKNIYFKHTLAETLMSDTHKEQLDYFEYFQNRFLQLDEKIGLLKIDMTLFETPSLYPLHMTQHLNNEPQGLAYSIKTRYDMICCEIQMLEKEFKHFLQETHPL</sequence>
<dbReference type="RefSeq" id="WP_089715170.1">
    <property type="nucleotide sequence ID" value="NZ_FMAR01000018.1"/>
</dbReference>
<gene>
    <name evidence="1" type="ORF">GA0116948_11854</name>
</gene>
<dbReference type="OrthoDB" id="669280at2"/>
<evidence type="ECO:0000313" key="2">
    <source>
        <dbReference type="Proteomes" id="UP000242818"/>
    </source>
</evidence>
<keyword evidence="2" id="KW-1185">Reference proteome</keyword>
<dbReference type="EMBL" id="FMAR01000018">
    <property type="protein sequence ID" value="SCC61042.1"/>
    <property type="molecule type" value="Genomic_DNA"/>
</dbReference>
<protein>
    <submittedName>
        <fullName evidence="1">Uncharacterized protein</fullName>
    </submittedName>
</protein>
<reference evidence="1 2" key="1">
    <citation type="submission" date="2016-08" db="EMBL/GenBank/DDBJ databases">
        <authorList>
            <person name="Seilhamer J.J."/>
        </authorList>
    </citation>
    <scope>NUCLEOTIDE SEQUENCE [LARGE SCALE GENOMIC DNA]</scope>
    <source>
        <strain evidence="1 2">A37T2</strain>
    </source>
</reference>
<dbReference type="AlphaFoldDB" id="A0A1C4FYT0"/>
<dbReference type="Proteomes" id="UP000242818">
    <property type="component" value="Unassembled WGS sequence"/>
</dbReference>